<comment type="caution">
    <text evidence="3">The sequence shown here is derived from an EMBL/GenBank/DDBJ whole genome shotgun (WGS) entry which is preliminary data.</text>
</comment>
<dbReference type="NCBIfam" id="TIGR01876">
    <property type="entry name" value="cas_Cas5d"/>
    <property type="match status" value="1"/>
</dbReference>
<proteinExistence type="inferred from homology"/>
<dbReference type="RefSeq" id="WP_256135095.1">
    <property type="nucleotide sequence ID" value="NZ_JANGAB010000001.1"/>
</dbReference>
<dbReference type="GO" id="GO:0043571">
    <property type="term" value="P:maintenance of CRISPR repeat elements"/>
    <property type="evidence" value="ECO:0007669"/>
    <property type="project" value="UniProtKB-UniRule"/>
</dbReference>
<dbReference type="AlphaFoldDB" id="A0AAW5K9W1"/>
<dbReference type="GO" id="GO:0004519">
    <property type="term" value="F:endonuclease activity"/>
    <property type="evidence" value="ECO:0007669"/>
    <property type="project" value="UniProtKB-UniRule"/>
</dbReference>
<reference evidence="3" key="1">
    <citation type="submission" date="2022-06" db="EMBL/GenBank/DDBJ databases">
        <title>Isolation of gut microbiota from human fecal samples.</title>
        <authorList>
            <person name="Pamer E.G."/>
            <person name="Barat B."/>
            <person name="Waligurski E."/>
            <person name="Medina S."/>
            <person name="Paddock L."/>
            <person name="Mostad J."/>
        </authorList>
    </citation>
    <scope>NUCLEOTIDE SEQUENCE</scope>
    <source>
        <strain evidence="3">DFI.7.96</strain>
    </source>
</reference>
<protein>
    <recommendedName>
        <fullName evidence="2">pre-crRNA processing endonuclease</fullName>
        <ecNumber evidence="2">3.1.-.-</ecNumber>
    </recommendedName>
</protein>
<sequence length="219" mass="24996">MGTYGITVEVSGDLALFTRPELKAERTSYEMITPSAARGLLESIYWKPAFRWIIDKIYVCNPIRFTNIRRNEVSAVALSSTARSAMRGARIPLYIDASANIQQRASQVLRDVRYVIEAHFEMTDRAGERDNPDKHYAIAMRRLQKGQCFQQPYLGCREFPARVSLFEGETVVTAYPDSEEDLGYMLWDLDYTKPTDIRPLFFHAVLKNGVLDLTGGVRE</sequence>
<keyword evidence="2" id="KW-0255">Endonuclease</keyword>
<dbReference type="Proteomes" id="UP001205063">
    <property type="component" value="Unassembled WGS sequence"/>
</dbReference>
<evidence type="ECO:0000313" key="3">
    <source>
        <dbReference type="EMBL" id="MCQ4948121.1"/>
    </source>
</evidence>
<dbReference type="CDD" id="cd09752">
    <property type="entry name" value="Cas5_I-C"/>
    <property type="match status" value="1"/>
</dbReference>
<gene>
    <name evidence="3" type="primary">cas5c</name>
    <name evidence="3" type="ORF">NE646_00345</name>
</gene>
<evidence type="ECO:0000256" key="2">
    <source>
        <dbReference type="PIRNR" id="PIRNR029950"/>
    </source>
</evidence>
<dbReference type="GO" id="GO:0016787">
    <property type="term" value="F:hydrolase activity"/>
    <property type="evidence" value="ECO:0007669"/>
    <property type="project" value="UniProtKB-KW"/>
</dbReference>
<dbReference type="GO" id="GO:0051607">
    <property type="term" value="P:defense response to virus"/>
    <property type="evidence" value="ECO:0007669"/>
    <property type="project" value="UniProtKB-UniRule"/>
</dbReference>
<dbReference type="EMBL" id="JANGAB010000001">
    <property type="protein sequence ID" value="MCQ4948121.1"/>
    <property type="molecule type" value="Genomic_DNA"/>
</dbReference>
<comment type="similarity">
    <text evidence="2">Belongs to the CRISPR-associated protein Cas5 family. Subtype I-C/Dvulg subfamily.</text>
</comment>
<evidence type="ECO:0000256" key="1">
    <source>
        <dbReference type="ARBA" id="ARBA00023118"/>
    </source>
</evidence>
<dbReference type="PIRSF" id="PIRSF029950">
    <property type="entry name" value="Cas_CT1134"/>
    <property type="match status" value="1"/>
</dbReference>
<dbReference type="InterPro" id="IPR013422">
    <property type="entry name" value="CRISPR-assoc_prot_Cas5_N"/>
</dbReference>
<dbReference type="Gene3D" id="3.30.70.2660">
    <property type="match status" value="1"/>
</dbReference>
<name>A0AAW5K9W1_9FIRM</name>
<keyword evidence="2" id="KW-0540">Nuclease</keyword>
<dbReference type="InterPro" id="IPR021124">
    <property type="entry name" value="CRISPR-assoc_prot_Cas5"/>
</dbReference>
<dbReference type="Pfam" id="PF09704">
    <property type="entry name" value="Cas_Cas5d"/>
    <property type="match status" value="1"/>
</dbReference>
<dbReference type="GO" id="GO:0003723">
    <property type="term" value="F:RNA binding"/>
    <property type="evidence" value="ECO:0007669"/>
    <property type="project" value="UniProtKB-UniRule"/>
</dbReference>
<keyword evidence="2" id="KW-0378">Hydrolase</keyword>
<comment type="function">
    <text evidence="2">CRISPR (clustered regularly interspaced short palindromic repeat) is an adaptive immune system that provides protection against mobile genetic elements (viruses, transposable elements and conjugative plasmids). CRISPR clusters contain spacers, sequences complementary to antecedent mobile elements, and target invading nucleic acids. CRISPR clusters are transcribed and processed into CRISPR RNA (crRNA).</text>
</comment>
<evidence type="ECO:0000313" key="4">
    <source>
        <dbReference type="Proteomes" id="UP001205063"/>
    </source>
</evidence>
<accession>A0AAW5K9W1</accession>
<dbReference type="InterPro" id="IPR010155">
    <property type="entry name" value="CRISPR-assoc_prot_Cas5d"/>
</dbReference>
<dbReference type="NCBIfam" id="TIGR02593">
    <property type="entry name" value="CRISPR_cas5"/>
    <property type="match status" value="1"/>
</dbReference>
<organism evidence="3 4">
    <name type="scientific">Bittarella massiliensis</name>
    <name type="common">ex Durand et al. 2017</name>
    <dbReference type="NCBI Taxonomy" id="1720313"/>
    <lineage>
        <taxon>Bacteria</taxon>
        <taxon>Bacillati</taxon>
        <taxon>Bacillota</taxon>
        <taxon>Clostridia</taxon>
        <taxon>Eubacteriales</taxon>
        <taxon>Oscillospiraceae</taxon>
        <taxon>Bittarella (ex Durand et al. 2017)</taxon>
    </lineage>
</organism>
<keyword evidence="2" id="KW-0694">RNA-binding</keyword>
<dbReference type="EC" id="3.1.-.-" evidence="2"/>
<keyword evidence="1 2" id="KW-0051">Antiviral defense</keyword>